<reference evidence="2" key="1">
    <citation type="submission" date="2020-10" db="EMBL/GenBank/DDBJ databases">
        <title>Taxonomic study of unclassified bacteria belonging to the class Ktedonobacteria.</title>
        <authorList>
            <person name="Yabe S."/>
            <person name="Wang C.M."/>
            <person name="Zheng Y."/>
            <person name="Sakai Y."/>
            <person name="Cavaletti L."/>
            <person name="Monciardini P."/>
            <person name="Donadio S."/>
        </authorList>
    </citation>
    <scope>NUCLEOTIDE SEQUENCE</scope>
    <source>
        <strain evidence="2">ID150040</strain>
    </source>
</reference>
<keyword evidence="3" id="KW-1185">Reference proteome</keyword>
<feature type="domain" description="DUF2249" evidence="1">
    <location>
        <begin position="9"/>
        <end position="77"/>
    </location>
</feature>
<dbReference type="RefSeq" id="WP_220207939.1">
    <property type="nucleotide sequence ID" value="NZ_BNJK01000001.1"/>
</dbReference>
<evidence type="ECO:0000259" key="1">
    <source>
        <dbReference type="Pfam" id="PF10006"/>
    </source>
</evidence>
<name>A0A8J3IV86_9CHLR</name>
<organism evidence="2 3">
    <name type="scientific">Reticulibacter mediterranei</name>
    <dbReference type="NCBI Taxonomy" id="2778369"/>
    <lineage>
        <taxon>Bacteria</taxon>
        <taxon>Bacillati</taxon>
        <taxon>Chloroflexota</taxon>
        <taxon>Ktedonobacteria</taxon>
        <taxon>Ktedonobacterales</taxon>
        <taxon>Reticulibacteraceae</taxon>
        <taxon>Reticulibacter</taxon>
    </lineage>
</organism>
<protein>
    <recommendedName>
        <fullName evidence="1">DUF2249 domain-containing protein</fullName>
    </recommendedName>
</protein>
<evidence type="ECO:0000313" key="2">
    <source>
        <dbReference type="EMBL" id="GHO97377.1"/>
    </source>
</evidence>
<dbReference type="Proteomes" id="UP000597444">
    <property type="component" value="Unassembled WGS sequence"/>
</dbReference>
<gene>
    <name evidence="2" type="ORF">KSF_074250</name>
</gene>
<dbReference type="AlphaFoldDB" id="A0A8J3IV86"/>
<proteinExistence type="predicted"/>
<dbReference type="InterPro" id="IPR018720">
    <property type="entry name" value="DUF2249"/>
</dbReference>
<comment type="caution">
    <text evidence="2">The sequence shown here is derived from an EMBL/GenBank/DDBJ whole genome shotgun (WGS) entry which is preliminary data.</text>
</comment>
<dbReference type="Pfam" id="PF10006">
    <property type="entry name" value="DUF2249"/>
    <property type="match status" value="1"/>
</dbReference>
<dbReference type="EMBL" id="BNJK01000001">
    <property type="protein sequence ID" value="GHO97377.1"/>
    <property type="molecule type" value="Genomic_DNA"/>
</dbReference>
<sequence>MAAIKTTDLDVRIIPPRDKHATIFAKLEALASGEALRIFNDHDPKPLRYQLQAEHGSVFAWEPEKEGPEEWIIRIRKV</sequence>
<evidence type="ECO:0000313" key="3">
    <source>
        <dbReference type="Proteomes" id="UP000597444"/>
    </source>
</evidence>
<accession>A0A8J3IV86</accession>